<comment type="catalytic activity">
    <reaction evidence="24">
        <text>1-hexadecanoyl-2-(9Z)-octadecenoyl-3-octadecanoyl-sn-glycerol + H2O = 1-hexadecanoyl-2-(9Z-octadecenoyl)-sn-glycerol + octadecanoate + H(+)</text>
        <dbReference type="Rhea" id="RHEA:41111"/>
        <dbReference type="ChEBI" id="CHEBI:15377"/>
        <dbReference type="ChEBI" id="CHEBI:15378"/>
        <dbReference type="ChEBI" id="CHEBI:25629"/>
        <dbReference type="ChEBI" id="CHEBI:75466"/>
        <dbReference type="ChEBI" id="CHEBI:77623"/>
    </reaction>
    <physiologicalReaction direction="left-to-right" evidence="24">
        <dbReference type="Rhea" id="RHEA:41112"/>
    </physiologicalReaction>
</comment>
<evidence type="ECO:0000256" key="9">
    <source>
        <dbReference type="ARBA" id="ARBA00022989"/>
    </source>
</evidence>
<dbReference type="FunFam" id="3.40.50.1110:FF:000005">
    <property type="entry name" value="Phospholipase B1"/>
    <property type="match status" value="1"/>
</dbReference>
<dbReference type="InterPro" id="IPR035547">
    <property type="entry name" value="Phospholipase_B"/>
</dbReference>
<keyword evidence="4" id="KW-1003">Cell membrane</keyword>
<evidence type="ECO:0000256" key="30">
    <source>
        <dbReference type="ARBA" id="ARBA00048362"/>
    </source>
</evidence>
<comment type="catalytic activity">
    <reaction evidence="36">
        <text>1-hexadecanoyl-2-(9Z-octadecenoyl)-sn-glycero-3-phosphocholine + H2O = 1-hexadecanoyl-sn-glycero-3-phosphocholine + (9Z)-octadecenoate + H(+)</text>
        <dbReference type="Rhea" id="RHEA:38779"/>
        <dbReference type="ChEBI" id="CHEBI:15377"/>
        <dbReference type="ChEBI" id="CHEBI:15378"/>
        <dbReference type="ChEBI" id="CHEBI:30823"/>
        <dbReference type="ChEBI" id="CHEBI:72998"/>
        <dbReference type="ChEBI" id="CHEBI:73001"/>
    </reaction>
    <physiologicalReaction direction="left-to-right" evidence="36">
        <dbReference type="Rhea" id="RHEA:38780"/>
    </physiologicalReaction>
</comment>
<evidence type="ECO:0000256" key="25">
    <source>
        <dbReference type="ARBA" id="ARBA00048011"/>
    </source>
</evidence>
<evidence type="ECO:0000256" key="13">
    <source>
        <dbReference type="ARBA" id="ARBA00023369"/>
    </source>
</evidence>
<evidence type="ECO:0000256" key="31">
    <source>
        <dbReference type="ARBA" id="ARBA00048374"/>
    </source>
</evidence>
<dbReference type="PANTHER" id="PTHR21325:SF31">
    <property type="entry name" value="GH22081P-RELATED"/>
    <property type="match status" value="1"/>
</dbReference>
<evidence type="ECO:0000256" key="29">
    <source>
        <dbReference type="ARBA" id="ARBA00048227"/>
    </source>
</evidence>
<evidence type="ECO:0000256" key="24">
    <source>
        <dbReference type="ARBA" id="ARBA00047459"/>
    </source>
</evidence>
<dbReference type="InterPro" id="IPR001087">
    <property type="entry name" value="GDSL"/>
</dbReference>
<comment type="catalytic activity">
    <reaction evidence="34">
        <text>1-hexadecanoyl-2-(9Z-octadecenoyl)-sn-glycero-3-phosphoethanolamine + H2O = 1-hexadecanoyl-sn-glycero-3-phosphoethanolamine + (9Z)-octadecenoate + H(+)</text>
        <dbReference type="Rhea" id="RHEA:40911"/>
        <dbReference type="ChEBI" id="CHEBI:15377"/>
        <dbReference type="ChEBI" id="CHEBI:15378"/>
        <dbReference type="ChEBI" id="CHEBI:30823"/>
        <dbReference type="ChEBI" id="CHEBI:73004"/>
        <dbReference type="ChEBI" id="CHEBI:73007"/>
    </reaction>
    <physiologicalReaction direction="left-to-right" evidence="34">
        <dbReference type="Rhea" id="RHEA:40912"/>
    </physiologicalReaction>
</comment>
<evidence type="ECO:0000256" key="36">
    <source>
        <dbReference type="ARBA" id="ARBA00048699"/>
    </source>
</evidence>
<evidence type="ECO:0000256" key="6">
    <source>
        <dbReference type="ARBA" id="ARBA00022729"/>
    </source>
</evidence>
<keyword evidence="9" id="KW-1133">Transmembrane helix</keyword>
<dbReference type="InterPro" id="IPR036514">
    <property type="entry name" value="SGNH_hydro_sf"/>
</dbReference>
<comment type="catalytic activity">
    <reaction evidence="37">
        <text>1,3-dihexadecanoyl-2-(9Z-octadecenoyl)glycerol + H2O = 1,3-dihexadecanoylglycerol + (9Z)-octadecenoate + H(+)</text>
        <dbReference type="Rhea" id="RHEA:40983"/>
        <dbReference type="ChEBI" id="CHEBI:15377"/>
        <dbReference type="ChEBI" id="CHEBI:15378"/>
        <dbReference type="ChEBI" id="CHEBI:30823"/>
        <dbReference type="ChEBI" id="CHEBI:75688"/>
        <dbReference type="ChEBI" id="CHEBI:77619"/>
    </reaction>
    <physiologicalReaction direction="left-to-right" evidence="37">
        <dbReference type="Rhea" id="RHEA:40984"/>
    </physiologicalReaction>
</comment>
<evidence type="ECO:0000256" key="2">
    <source>
        <dbReference type="ARBA" id="ARBA00009979"/>
    </source>
</evidence>
<evidence type="ECO:0000256" key="16">
    <source>
        <dbReference type="ARBA" id="ARBA00029723"/>
    </source>
</evidence>
<keyword evidence="8" id="KW-0378">Hydrolase</keyword>
<evidence type="ECO:0000256" key="14">
    <source>
        <dbReference type="ARBA" id="ARBA00023408"/>
    </source>
</evidence>
<evidence type="ECO:0000256" key="38">
    <source>
        <dbReference type="ARBA" id="ARBA00048872"/>
    </source>
</evidence>
<evidence type="ECO:0000256" key="32">
    <source>
        <dbReference type="ARBA" id="ARBA00048386"/>
    </source>
</evidence>
<comment type="catalytic activity">
    <reaction evidence="25">
        <text>2,3-di-(9Z)-octadecenoyl-sn-glycerol + H2O = 3-(9Z-octadecenoyl)-sn-glycerol + (9Z)-octadecenoate + H(+)</text>
        <dbReference type="Rhea" id="RHEA:42604"/>
        <dbReference type="ChEBI" id="CHEBI:15377"/>
        <dbReference type="ChEBI" id="CHEBI:15378"/>
        <dbReference type="ChEBI" id="CHEBI:30823"/>
        <dbReference type="ChEBI" id="CHEBI:75824"/>
        <dbReference type="ChEBI" id="CHEBI:75938"/>
    </reaction>
    <physiologicalReaction direction="left-to-right" evidence="25">
        <dbReference type="Rhea" id="RHEA:42605"/>
    </physiologicalReaction>
</comment>
<comment type="catalytic activity">
    <reaction evidence="31">
        <text>1-octadecanoyl-2-(9Z,12Z)-octadecadienoyl-sn-glycerol + H2O = 1-octadecanoyl-sn-glycerol + (9Z,12Z)-octadecadienoate + H(+)</text>
        <dbReference type="Rhea" id="RHEA:40927"/>
        <dbReference type="ChEBI" id="CHEBI:15377"/>
        <dbReference type="ChEBI" id="CHEBI:15378"/>
        <dbReference type="ChEBI" id="CHEBI:30245"/>
        <dbReference type="ChEBI" id="CHEBI:75550"/>
        <dbReference type="ChEBI" id="CHEBI:77097"/>
    </reaction>
    <physiologicalReaction direction="left-to-right" evidence="31">
        <dbReference type="Rhea" id="RHEA:40928"/>
    </physiologicalReaction>
</comment>
<dbReference type="GO" id="GO:0006644">
    <property type="term" value="P:phospholipid metabolic process"/>
    <property type="evidence" value="ECO:0007669"/>
    <property type="project" value="TreeGrafter"/>
</dbReference>
<name>A0AAD9ULP3_RIDPI</name>
<comment type="catalytic activity">
    <reaction evidence="30">
        <text>1-hexadecanoyl-2-(9Z,12Z-octadecadienoyl)-sn-glycero-3-phosphocholine + H2O = 2-(9Z,12Z-octadecadienoyl)-sn-glycero-3-phosphocholine + hexadecanoate + H(+)</text>
        <dbReference type="Rhea" id="RHEA:40971"/>
        <dbReference type="ChEBI" id="CHEBI:7896"/>
        <dbReference type="ChEBI" id="CHEBI:15377"/>
        <dbReference type="ChEBI" id="CHEBI:15378"/>
        <dbReference type="ChEBI" id="CHEBI:73002"/>
        <dbReference type="ChEBI" id="CHEBI:76084"/>
    </reaction>
    <physiologicalReaction direction="left-to-right" evidence="30">
        <dbReference type="Rhea" id="RHEA:40972"/>
    </physiologicalReaction>
</comment>
<evidence type="ECO:0000256" key="11">
    <source>
        <dbReference type="ARBA" id="ARBA00023136"/>
    </source>
</evidence>
<evidence type="ECO:0000256" key="39">
    <source>
        <dbReference type="ARBA" id="ARBA00048939"/>
    </source>
</evidence>
<keyword evidence="7" id="KW-0677">Repeat</keyword>
<comment type="catalytic activity">
    <reaction evidence="32">
        <text>1,2,3-tri-(9Z-octadecenoyl)-glycerol + H2O = di-(9Z)-octadecenoylglycerol + (9Z)-octadecenoate + H(+)</text>
        <dbReference type="Rhea" id="RHEA:38575"/>
        <dbReference type="ChEBI" id="CHEBI:15377"/>
        <dbReference type="ChEBI" id="CHEBI:15378"/>
        <dbReference type="ChEBI" id="CHEBI:30823"/>
        <dbReference type="ChEBI" id="CHEBI:53753"/>
        <dbReference type="ChEBI" id="CHEBI:75945"/>
    </reaction>
    <physiologicalReaction direction="left-to-right" evidence="32">
        <dbReference type="Rhea" id="RHEA:38576"/>
    </physiologicalReaction>
</comment>
<proteinExistence type="inferred from homology"/>
<comment type="catalytic activity">
    <reaction evidence="33">
        <text>a 1-acyl-sn-glycero-3-phosphocholine + H2O = sn-glycerol 3-phosphocholine + a fatty acid + H(+)</text>
        <dbReference type="Rhea" id="RHEA:15177"/>
        <dbReference type="ChEBI" id="CHEBI:15377"/>
        <dbReference type="ChEBI" id="CHEBI:15378"/>
        <dbReference type="ChEBI" id="CHEBI:16870"/>
        <dbReference type="ChEBI" id="CHEBI:28868"/>
        <dbReference type="ChEBI" id="CHEBI:58168"/>
        <dbReference type="EC" id="3.1.1.5"/>
    </reaction>
    <physiologicalReaction direction="left-to-right" evidence="33">
        <dbReference type="Rhea" id="RHEA:15178"/>
    </physiologicalReaction>
</comment>
<dbReference type="PANTHER" id="PTHR21325">
    <property type="entry name" value="PHOSPHOLIPASE B, PLB1"/>
    <property type="match status" value="1"/>
</dbReference>
<evidence type="ECO:0000256" key="33">
    <source>
        <dbReference type="ARBA" id="ARBA00048454"/>
    </source>
</evidence>
<keyword evidence="5" id="KW-0812">Transmembrane</keyword>
<dbReference type="GO" id="GO:0004622">
    <property type="term" value="F:phosphatidylcholine lysophospholipase activity"/>
    <property type="evidence" value="ECO:0007669"/>
    <property type="project" value="UniProtKB-EC"/>
</dbReference>
<comment type="catalytic activity">
    <reaction evidence="38">
        <text>1-O-hexadecyl-2-(9Z)-octadecenoyl-sn-glycero-3-phosphocholine + H2O = 1-O-hexadecyl-sn-glycero-3-phosphocholine + (9Z)-octadecenoate + H(+)</text>
        <dbReference type="Rhea" id="RHEA:40915"/>
        <dbReference type="ChEBI" id="CHEBI:15377"/>
        <dbReference type="ChEBI" id="CHEBI:15378"/>
        <dbReference type="ChEBI" id="CHEBI:30823"/>
        <dbReference type="ChEBI" id="CHEBI:34112"/>
        <dbReference type="ChEBI" id="CHEBI:64496"/>
    </reaction>
    <physiologicalReaction direction="left-to-right" evidence="38">
        <dbReference type="Rhea" id="RHEA:40916"/>
    </physiologicalReaction>
</comment>
<evidence type="ECO:0000256" key="8">
    <source>
        <dbReference type="ARBA" id="ARBA00022801"/>
    </source>
</evidence>
<evidence type="ECO:0000256" key="17">
    <source>
        <dbReference type="ARBA" id="ARBA00031182"/>
    </source>
</evidence>
<evidence type="ECO:0000256" key="5">
    <source>
        <dbReference type="ARBA" id="ARBA00022692"/>
    </source>
</evidence>
<dbReference type="GO" id="GO:0050253">
    <property type="term" value="F:retinyl-palmitate esterase activity"/>
    <property type="evidence" value="ECO:0007669"/>
    <property type="project" value="TreeGrafter"/>
</dbReference>
<evidence type="ECO:0000256" key="41">
    <source>
        <dbReference type="ARBA" id="ARBA00049372"/>
    </source>
</evidence>
<comment type="catalytic activity">
    <reaction evidence="14">
        <text>1-hexadecanoyl-2-(9Z,12Z-octadecadienoyl)-sn-glycero-3-phosphocholine + H2O = (9Z,12Z)-octadecadienoate + 1-hexadecanoyl-sn-glycero-3-phosphocholine + H(+)</text>
        <dbReference type="Rhea" id="RHEA:40811"/>
        <dbReference type="ChEBI" id="CHEBI:15377"/>
        <dbReference type="ChEBI" id="CHEBI:15378"/>
        <dbReference type="ChEBI" id="CHEBI:30245"/>
        <dbReference type="ChEBI" id="CHEBI:72998"/>
        <dbReference type="ChEBI" id="CHEBI:73002"/>
    </reaction>
    <physiologicalReaction direction="left-to-right" evidence="14">
        <dbReference type="Rhea" id="RHEA:40812"/>
    </physiologicalReaction>
</comment>
<evidence type="ECO:0000256" key="20">
    <source>
        <dbReference type="ARBA" id="ARBA00045916"/>
    </source>
</evidence>
<evidence type="ECO:0000256" key="40">
    <source>
        <dbReference type="ARBA" id="ARBA00049363"/>
    </source>
</evidence>
<dbReference type="GO" id="GO:0031526">
    <property type="term" value="C:brush border membrane"/>
    <property type="evidence" value="ECO:0007669"/>
    <property type="project" value="TreeGrafter"/>
</dbReference>
<sequence length="379" mass="42712">MDVMGMMRGNRTLQGELNRKLRNSALNSGALPVIDFNCEVTNSSAVPTSVHKLRPSDIKVVAAMGDSMTAGHGIGAKNPLEIALMNRGESFSIGGDKSLEGGVLTLANILRKFNPALKGFSVGKSFSWQDEAGFNVAEPGHKANHMLDDAKTLVDYLKSSHEWGYINFAEDWKITTLFIGGNDLCAYCKNREGRSAEKYAENIMKALDVLQKDVPRMLVQVVVMFDVSPLRFLQDGFLCELLQDKFCHCALDGATRGELRPVQLQYYEALKQLIEVSGRYDQKEDFTVVLQPFMRDWLPPKDKYGDFDRSYFSLDCFHPGRKLHQSMAYSLWNNMLIPVGQKPLVYDHVNNRRYSCPIEVWPCVLSHHSFALAHNYILC</sequence>
<comment type="catalytic activity">
    <reaction evidence="21">
        <text>1-hexadecanoyl-2-(9Z)-octadecenoyl-3-octadecanoyl-sn-glycerol + H2O = 2-(9Z-octadecenoyl)-3-octadecanoyl-sn-glycerol + hexadecanoate + H(+)</text>
        <dbReference type="Rhea" id="RHEA:41107"/>
        <dbReference type="ChEBI" id="CHEBI:7896"/>
        <dbReference type="ChEBI" id="CHEBI:15377"/>
        <dbReference type="ChEBI" id="CHEBI:15378"/>
        <dbReference type="ChEBI" id="CHEBI:75558"/>
        <dbReference type="ChEBI" id="CHEBI:77623"/>
    </reaction>
    <physiologicalReaction direction="left-to-right" evidence="21">
        <dbReference type="Rhea" id="RHEA:41108"/>
    </physiologicalReaction>
</comment>
<comment type="catalytic activity">
    <reaction evidence="41">
        <text>1,3-di-(9Z-octadecenoyl)-glycerol + H2O = 1-(9Z-octadecenoyl)-glycerol + (9Z)-octadecenoate + H(+)</text>
        <dbReference type="Rhea" id="RHEA:39939"/>
        <dbReference type="ChEBI" id="CHEBI:15377"/>
        <dbReference type="ChEBI" id="CHEBI:15378"/>
        <dbReference type="ChEBI" id="CHEBI:30823"/>
        <dbReference type="ChEBI" id="CHEBI:75342"/>
        <dbReference type="ChEBI" id="CHEBI:75735"/>
    </reaction>
    <physiologicalReaction direction="left-to-right" evidence="41">
        <dbReference type="Rhea" id="RHEA:39940"/>
    </physiologicalReaction>
</comment>
<accession>A0AAD9ULP3</accession>
<evidence type="ECO:0000256" key="23">
    <source>
        <dbReference type="ARBA" id="ARBA00047438"/>
    </source>
</evidence>
<dbReference type="GO" id="GO:0004623">
    <property type="term" value="F:phospholipase A2 activity"/>
    <property type="evidence" value="ECO:0007669"/>
    <property type="project" value="UniProtKB-EC"/>
</dbReference>
<protein>
    <recommendedName>
        <fullName evidence="3">Phospholipase B1, membrane-associated</fullName>
    </recommendedName>
    <alternativeName>
        <fullName evidence="16">Lysophospholipase</fullName>
    </alternativeName>
    <alternativeName>
        <fullName evidence="17">Phospholipase A2</fullName>
    </alternativeName>
    <alternativeName>
        <fullName evidence="19">Phospholipase B/lipase</fullName>
    </alternativeName>
    <alternativeName>
        <fullName evidence="18">Triacylglycerol lipase</fullName>
    </alternativeName>
</protein>
<dbReference type="EMBL" id="JAODUO010000002">
    <property type="protein sequence ID" value="KAK2194108.1"/>
    <property type="molecule type" value="Genomic_DNA"/>
</dbReference>
<evidence type="ECO:0000256" key="12">
    <source>
        <dbReference type="ARBA" id="ARBA00023180"/>
    </source>
</evidence>
<keyword evidence="44" id="KW-1185">Reference proteome</keyword>
<comment type="caution">
    <text evidence="43">The sequence shown here is derived from an EMBL/GenBank/DDBJ whole genome shotgun (WGS) entry which is preliminary data.</text>
</comment>
<evidence type="ECO:0000256" key="4">
    <source>
        <dbReference type="ARBA" id="ARBA00022475"/>
    </source>
</evidence>
<dbReference type="Proteomes" id="UP001209878">
    <property type="component" value="Unassembled WGS sequence"/>
</dbReference>
<evidence type="ECO:0000256" key="15">
    <source>
        <dbReference type="ARBA" id="ARBA00023422"/>
    </source>
</evidence>
<dbReference type="AlphaFoldDB" id="A0AAD9ULP3"/>
<comment type="catalytic activity">
    <reaction evidence="27">
        <text>a 1-O-alkyl-2-acyl-sn-glycero-3-phosphocholine + H2O = a 1-O-alkyl-sn-glycero-3-phosphocholine + a fatty acid + H(+)</text>
        <dbReference type="Rhea" id="RHEA:36231"/>
        <dbReference type="ChEBI" id="CHEBI:15377"/>
        <dbReference type="ChEBI" id="CHEBI:15378"/>
        <dbReference type="ChEBI" id="CHEBI:28868"/>
        <dbReference type="ChEBI" id="CHEBI:30909"/>
        <dbReference type="ChEBI" id="CHEBI:36702"/>
        <dbReference type="EC" id="3.1.1.4"/>
    </reaction>
    <physiologicalReaction direction="left-to-right" evidence="27">
        <dbReference type="Rhea" id="RHEA:36232"/>
    </physiologicalReaction>
</comment>
<dbReference type="GO" id="GO:0004806">
    <property type="term" value="F:triacylglycerol lipase activity"/>
    <property type="evidence" value="ECO:0007669"/>
    <property type="project" value="UniProtKB-EC"/>
</dbReference>
<dbReference type="SUPFAM" id="SSF52266">
    <property type="entry name" value="SGNH hydrolase"/>
    <property type="match status" value="1"/>
</dbReference>
<evidence type="ECO:0000256" key="34">
    <source>
        <dbReference type="ARBA" id="ARBA00048613"/>
    </source>
</evidence>
<evidence type="ECO:0000256" key="26">
    <source>
        <dbReference type="ARBA" id="ARBA00048015"/>
    </source>
</evidence>
<keyword evidence="10" id="KW-0443">Lipid metabolism</keyword>
<keyword evidence="12" id="KW-0325">Glycoprotein</keyword>
<evidence type="ECO:0000256" key="35">
    <source>
        <dbReference type="ARBA" id="ARBA00048656"/>
    </source>
</evidence>
<comment type="catalytic activity">
    <reaction evidence="28">
        <text>1,2-di-(9Z-octadecenoyl)-sn-glycero-3-phosphocholine + H2O = 1-(9Z-octadecenoyl)-sn-glycero-3-phosphocholine + (9Z)-octadecenoate + H(+)</text>
        <dbReference type="Rhea" id="RHEA:40923"/>
        <dbReference type="ChEBI" id="CHEBI:15377"/>
        <dbReference type="ChEBI" id="CHEBI:15378"/>
        <dbReference type="ChEBI" id="CHEBI:28610"/>
        <dbReference type="ChEBI" id="CHEBI:30823"/>
        <dbReference type="ChEBI" id="CHEBI:74669"/>
    </reaction>
    <physiologicalReaction direction="left-to-right" evidence="28">
        <dbReference type="Rhea" id="RHEA:40924"/>
    </physiologicalReaction>
</comment>
<evidence type="ECO:0000256" key="3">
    <source>
        <dbReference type="ARBA" id="ARBA00015133"/>
    </source>
</evidence>
<comment type="catalytic activity">
    <reaction evidence="40">
        <text>1,2-dihexadecanoyl-sn-glycero-3-phosphocholine + 2 H2O = sn-glycerol 3-phosphocholine + 2 hexadecanoate + 2 H(+)</text>
        <dbReference type="Rhea" id="RHEA:40975"/>
        <dbReference type="ChEBI" id="CHEBI:7896"/>
        <dbReference type="ChEBI" id="CHEBI:15377"/>
        <dbReference type="ChEBI" id="CHEBI:15378"/>
        <dbReference type="ChEBI" id="CHEBI:16870"/>
        <dbReference type="ChEBI" id="CHEBI:72999"/>
    </reaction>
    <physiologicalReaction direction="left-to-right" evidence="40">
        <dbReference type="Rhea" id="RHEA:40976"/>
    </physiologicalReaction>
</comment>
<evidence type="ECO:0000256" key="18">
    <source>
        <dbReference type="ARBA" id="ARBA00031485"/>
    </source>
</evidence>
<dbReference type="Gene3D" id="3.40.50.1110">
    <property type="entry name" value="SGNH hydrolase"/>
    <property type="match status" value="1"/>
</dbReference>
<evidence type="ECO:0000256" key="1">
    <source>
        <dbReference type="ARBA" id="ARBA00004247"/>
    </source>
</evidence>
<keyword evidence="6" id="KW-0732">Signal</keyword>
<comment type="catalytic activity">
    <reaction evidence="39">
        <text>1-hexadecanoyl-2-(9Z)-octadecenoyl-3-octadecanoyl-sn-glycerol + H2O = 1-hexadecanoyl-3-octadecanoyl-sn-glycerol + (9Z)-octadecenoate + H(+)</text>
        <dbReference type="Rhea" id="RHEA:41103"/>
        <dbReference type="ChEBI" id="CHEBI:15377"/>
        <dbReference type="ChEBI" id="CHEBI:15378"/>
        <dbReference type="ChEBI" id="CHEBI:30823"/>
        <dbReference type="ChEBI" id="CHEBI:77623"/>
        <dbReference type="ChEBI" id="CHEBI:77624"/>
    </reaction>
    <physiologicalReaction direction="left-to-right" evidence="39">
        <dbReference type="Rhea" id="RHEA:41104"/>
    </physiologicalReaction>
</comment>
<evidence type="ECO:0000313" key="44">
    <source>
        <dbReference type="Proteomes" id="UP001209878"/>
    </source>
</evidence>
<dbReference type="Pfam" id="PF00657">
    <property type="entry name" value="Lipase_GDSL"/>
    <property type="match status" value="1"/>
</dbReference>
<evidence type="ECO:0000256" key="10">
    <source>
        <dbReference type="ARBA" id="ARBA00023098"/>
    </source>
</evidence>
<evidence type="ECO:0000256" key="21">
    <source>
        <dbReference type="ARBA" id="ARBA00047324"/>
    </source>
</evidence>
<evidence type="ECO:0000313" key="43">
    <source>
        <dbReference type="EMBL" id="KAK2194108.1"/>
    </source>
</evidence>
<comment type="catalytic activity">
    <reaction evidence="42">
        <text>2-(9Z-octadecenoyl)-glycerol + H2O = glycerol + (9Z)-octadecenoate + H(+)</text>
        <dbReference type="Rhea" id="RHEA:38491"/>
        <dbReference type="ChEBI" id="CHEBI:15377"/>
        <dbReference type="ChEBI" id="CHEBI:15378"/>
        <dbReference type="ChEBI" id="CHEBI:17754"/>
        <dbReference type="ChEBI" id="CHEBI:30823"/>
        <dbReference type="ChEBI" id="CHEBI:73990"/>
    </reaction>
    <physiologicalReaction direction="left-to-right" evidence="42">
        <dbReference type="Rhea" id="RHEA:38492"/>
    </physiologicalReaction>
</comment>
<evidence type="ECO:0000256" key="42">
    <source>
        <dbReference type="ARBA" id="ARBA00049461"/>
    </source>
</evidence>
<reference evidence="43" key="1">
    <citation type="journal article" date="2023" name="Mol. Biol. Evol.">
        <title>Third-Generation Sequencing Reveals the Adaptive Role of the Epigenome in Three Deep-Sea Polychaetes.</title>
        <authorList>
            <person name="Perez M."/>
            <person name="Aroh O."/>
            <person name="Sun Y."/>
            <person name="Lan Y."/>
            <person name="Juniper S.K."/>
            <person name="Young C.R."/>
            <person name="Angers B."/>
            <person name="Qian P.Y."/>
        </authorList>
    </citation>
    <scope>NUCLEOTIDE SEQUENCE</scope>
    <source>
        <strain evidence="43">R07B-5</strain>
    </source>
</reference>
<comment type="catalytic activity">
    <reaction evidence="29">
        <text>1,2-dihexadecanoyl-sn-glycero-3-phosphocholine + H2O = 1-hexadecanoyl-sn-glycero-3-phosphocholine + hexadecanoate + H(+)</text>
        <dbReference type="Rhea" id="RHEA:41223"/>
        <dbReference type="ChEBI" id="CHEBI:7896"/>
        <dbReference type="ChEBI" id="CHEBI:15377"/>
        <dbReference type="ChEBI" id="CHEBI:15378"/>
        <dbReference type="ChEBI" id="CHEBI:72998"/>
        <dbReference type="ChEBI" id="CHEBI:72999"/>
    </reaction>
    <physiologicalReaction direction="left-to-right" evidence="29">
        <dbReference type="Rhea" id="RHEA:41224"/>
    </physiologicalReaction>
</comment>
<gene>
    <name evidence="43" type="ORF">NP493_2g07027</name>
</gene>
<evidence type="ECO:0000256" key="37">
    <source>
        <dbReference type="ARBA" id="ARBA00048869"/>
    </source>
</evidence>
<evidence type="ECO:0000256" key="28">
    <source>
        <dbReference type="ARBA" id="ARBA00048058"/>
    </source>
</evidence>
<comment type="catalytic activity">
    <reaction evidence="13">
        <text>a triacylglycerol + H2O = a diacylglycerol + a fatty acid + H(+)</text>
        <dbReference type="Rhea" id="RHEA:12044"/>
        <dbReference type="ChEBI" id="CHEBI:15377"/>
        <dbReference type="ChEBI" id="CHEBI:15378"/>
        <dbReference type="ChEBI" id="CHEBI:17855"/>
        <dbReference type="ChEBI" id="CHEBI:18035"/>
        <dbReference type="ChEBI" id="CHEBI:28868"/>
        <dbReference type="EC" id="3.1.1.3"/>
    </reaction>
    <physiologicalReaction direction="left-to-right" evidence="13">
        <dbReference type="Rhea" id="RHEA:12045"/>
    </physiologicalReaction>
</comment>
<comment type="catalytic activity">
    <reaction evidence="23">
        <text>1-(9Z-octadecenoyl)-glycerol + H2O = glycerol + (9Z)-octadecenoate + H(+)</text>
        <dbReference type="Rhea" id="RHEA:38487"/>
        <dbReference type="ChEBI" id="CHEBI:15377"/>
        <dbReference type="ChEBI" id="CHEBI:15378"/>
        <dbReference type="ChEBI" id="CHEBI:17754"/>
        <dbReference type="ChEBI" id="CHEBI:30823"/>
        <dbReference type="ChEBI" id="CHEBI:75342"/>
    </reaction>
    <physiologicalReaction direction="left-to-right" evidence="23">
        <dbReference type="Rhea" id="RHEA:38488"/>
    </physiologicalReaction>
</comment>
<dbReference type="InterPro" id="IPR038885">
    <property type="entry name" value="PLB1"/>
</dbReference>
<organism evidence="43 44">
    <name type="scientific">Ridgeia piscesae</name>
    <name type="common">Tubeworm</name>
    <dbReference type="NCBI Taxonomy" id="27915"/>
    <lineage>
        <taxon>Eukaryota</taxon>
        <taxon>Metazoa</taxon>
        <taxon>Spiralia</taxon>
        <taxon>Lophotrochozoa</taxon>
        <taxon>Annelida</taxon>
        <taxon>Polychaeta</taxon>
        <taxon>Sedentaria</taxon>
        <taxon>Canalipalpata</taxon>
        <taxon>Sabellida</taxon>
        <taxon>Siboglinidae</taxon>
        <taxon>Ridgeia</taxon>
    </lineage>
</organism>
<keyword evidence="11" id="KW-0472">Membrane</keyword>
<comment type="catalytic activity">
    <reaction evidence="22">
        <text>1,3-dihexadecanoyl-2-(9Z-octadecenoyl)glycerol + H2O = 1-hexadecanoyl-2-(9Z-octadecenoyl)-glycerol + hexadecanoate + H(+)</text>
        <dbReference type="Rhea" id="RHEA:40979"/>
        <dbReference type="ChEBI" id="CHEBI:7896"/>
        <dbReference type="ChEBI" id="CHEBI:15377"/>
        <dbReference type="ChEBI" id="CHEBI:15378"/>
        <dbReference type="ChEBI" id="CHEBI:75585"/>
        <dbReference type="ChEBI" id="CHEBI:75688"/>
    </reaction>
    <physiologicalReaction direction="left-to-right" evidence="22">
        <dbReference type="Rhea" id="RHEA:40980"/>
    </physiologicalReaction>
</comment>
<evidence type="ECO:0000256" key="22">
    <source>
        <dbReference type="ARBA" id="ARBA00047363"/>
    </source>
</evidence>
<dbReference type="CDD" id="cd01824">
    <property type="entry name" value="Phospholipase_B_like"/>
    <property type="match status" value="1"/>
</dbReference>
<comment type="catalytic activity">
    <reaction evidence="26">
        <text>1-hexadecanoyl-2-(9Z-octadecenoyl)-sn-glycero-3-phospho-(1'-sn-glycerol) + H2O = 1-hexadecanoyl-sn-glycero-3-phospho-(1'-sn-glycerol) + (9Z)-octadecenoate + H(+)</text>
        <dbReference type="Rhea" id="RHEA:40919"/>
        <dbReference type="ChEBI" id="CHEBI:15377"/>
        <dbReference type="ChEBI" id="CHEBI:15378"/>
        <dbReference type="ChEBI" id="CHEBI:30823"/>
        <dbReference type="ChEBI" id="CHEBI:72841"/>
        <dbReference type="ChEBI" id="CHEBI:75158"/>
    </reaction>
    <physiologicalReaction direction="left-to-right" evidence="26">
        <dbReference type="Rhea" id="RHEA:40920"/>
    </physiologicalReaction>
</comment>
<evidence type="ECO:0000256" key="19">
    <source>
        <dbReference type="ARBA" id="ARBA00033022"/>
    </source>
</evidence>
<comment type="subcellular location">
    <subcellularLocation>
        <location evidence="1">Apical cell membrane</location>
        <topology evidence="1">Single-pass type I membrane protein</topology>
    </subcellularLocation>
</comment>
<comment type="catalytic activity">
    <reaction evidence="15">
        <text>a 1,2-diacyl-sn-glycero-3-phosphocholine + H2O = a 1-acyl-sn-glycero-3-phosphocholine + a fatty acid + H(+)</text>
        <dbReference type="Rhea" id="RHEA:15801"/>
        <dbReference type="ChEBI" id="CHEBI:15377"/>
        <dbReference type="ChEBI" id="CHEBI:15378"/>
        <dbReference type="ChEBI" id="CHEBI:28868"/>
        <dbReference type="ChEBI" id="CHEBI:57643"/>
        <dbReference type="ChEBI" id="CHEBI:58168"/>
        <dbReference type="EC" id="3.1.1.4"/>
    </reaction>
    <physiologicalReaction direction="left-to-right" evidence="15">
        <dbReference type="Rhea" id="RHEA:15802"/>
    </physiologicalReaction>
</comment>
<comment type="similarity">
    <text evidence="2">Belongs to the 'GDSL' lipolytic enzyme family. Phospholipase B1 subfamily.</text>
</comment>
<evidence type="ECO:0000256" key="27">
    <source>
        <dbReference type="ARBA" id="ARBA00048049"/>
    </source>
</evidence>
<comment type="function">
    <text evidence="20">Calcium-independent membrane-associated phospholipase that catalyzes complete diacylation of phospholipids by hydrolyzing both sn-1 and sn-2 fatty acyl chains attached to the glycerol backbone (phospholipase B activity). Has dual phospholipase and lysophospholipase activities toward diacylphospholipids. Preferentially cleaves sn-2 ester bonds over sn-1 bonds. Acts as a lipase toward glycerolipid substrates. Hydrolyzes fatty acyl chains of diacylglycerols with preference for the sn-2 position and of triacylglycerols with not positional selectivity. May also hydrolyze long chain retinyl esters such as retinyl palmitate. May contribute to digestion of dietary phospholipids, glycerolipids and retinoids, facilitating lipid absorption at the brush border.</text>
</comment>
<comment type="catalytic activity">
    <reaction evidence="35">
        <text>1-hexadecanoyl-sn-glycero-3-phosphocholine + H2O = sn-glycerol 3-phosphocholine + hexadecanoate + H(+)</text>
        <dbReference type="Rhea" id="RHEA:40435"/>
        <dbReference type="ChEBI" id="CHEBI:7896"/>
        <dbReference type="ChEBI" id="CHEBI:15377"/>
        <dbReference type="ChEBI" id="CHEBI:15378"/>
        <dbReference type="ChEBI" id="CHEBI:16870"/>
        <dbReference type="ChEBI" id="CHEBI:72998"/>
    </reaction>
    <physiologicalReaction direction="left-to-right" evidence="35">
        <dbReference type="Rhea" id="RHEA:40436"/>
    </physiologicalReaction>
</comment>
<evidence type="ECO:0000256" key="7">
    <source>
        <dbReference type="ARBA" id="ARBA00022737"/>
    </source>
</evidence>